<dbReference type="PANTHER" id="PTHR22916:SF3">
    <property type="entry name" value="UDP-GLCNAC:BETAGAL BETA-1,3-N-ACETYLGLUCOSAMINYLTRANSFERASE-LIKE PROTEIN 1"/>
    <property type="match status" value="1"/>
</dbReference>
<dbReference type="InterPro" id="IPR001173">
    <property type="entry name" value="Glyco_trans_2-like"/>
</dbReference>
<gene>
    <name evidence="2" type="ordered locus">Mfla_2017</name>
</gene>
<feature type="domain" description="Glycosyltransferase 2-like" evidence="1">
    <location>
        <begin position="10"/>
        <end position="138"/>
    </location>
</feature>
<dbReference type="STRING" id="265072.Mfla_2017"/>
<keyword evidence="2" id="KW-0808">Transferase</keyword>
<keyword evidence="3" id="KW-1185">Reference proteome</keyword>
<dbReference type="GO" id="GO:0016758">
    <property type="term" value="F:hexosyltransferase activity"/>
    <property type="evidence" value="ECO:0007669"/>
    <property type="project" value="UniProtKB-ARBA"/>
</dbReference>
<sequence length="268" mass="30850">MNVKTSPLISIITATYNSMKYFEDTKKSVLEGDVEDFEWIIVDDGSTDGTRKYLQEIDHPNIKLHFKSINAGIEDSYRTGIELATGKYLLILDHDDTIPLGSLSKRLDLLESNPNALAAFGAVAYMDESGRIYKESRFPFVSDDCVLSSLFTLFGIFILPVYPLKQGCVVLRSSFVKNNPGLYDIQLFLQAAKLGPVIFIKQACLNYRTFRTQFSSSRKMRLIRFFQFVWAKYAFKFLPWYISPFFAIYKTIPEFFKVLWSFVSSKRI</sequence>
<dbReference type="eggNOG" id="COG1216">
    <property type="taxonomic scope" value="Bacteria"/>
</dbReference>
<dbReference type="KEGG" id="mfa:Mfla_2017"/>
<dbReference type="PANTHER" id="PTHR22916">
    <property type="entry name" value="GLYCOSYLTRANSFERASE"/>
    <property type="match status" value="1"/>
</dbReference>
<dbReference type="HOGENOM" id="CLU_1037503_0_0_4"/>
<protein>
    <submittedName>
        <fullName evidence="2">Glycosyl transferase, family 2</fullName>
    </submittedName>
</protein>
<dbReference type="InterPro" id="IPR029044">
    <property type="entry name" value="Nucleotide-diphossugar_trans"/>
</dbReference>
<dbReference type="Gene3D" id="3.90.550.10">
    <property type="entry name" value="Spore Coat Polysaccharide Biosynthesis Protein SpsA, Chain A"/>
    <property type="match status" value="1"/>
</dbReference>
<organism evidence="2 3">
    <name type="scientific">Methylobacillus flagellatus (strain ATCC 51484 / DSM 6875 / VKM B-1610 / KT)</name>
    <dbReference type="NCBI Taxonomy" id="265072"/>
    <lineage>
        <taxon>Bacteria</taxon>
        <taxon>Pseudomonadati</taxon>
        <taxon>Pseudomonadota</taxon>
        <taxon>Betaproteobacteria</taxon>
        <taxon>Nitrosomonadales</taxon>
        <taxon>Methylophilaceae</taxon>
        <taxon>Methylobacillus</taxon>
    </lineage>
</organism>
<proteinExistence type="predicted"/>
<dbReference type="RefSeq" id="WP_011480238.1">
    <property type="nucleotide sequence ID" value="NC_007947.1"/>
</dbReference>
<dbReference type="EMBL" id="CP000284">
    <property type="protein sequence ID" value="ABE50284.1"/>
    <property type="molecule type" value="Genomic_DNA"/>
</dbReference>
<evidence type="ECO:0000259" key="1">
    <source>
        <dbReference type="Pfam" id="PF00535"/>
    </source>
</evidence>
<dbReference type="AlphaFoldDB" id="Q1GZQ3"/>
<dbReference type="SUPFAM" id="SSF53448">
    <property type="entry name" value="Nucleotide-diphospho-sugar transferases"/>
    <property type="match status" value="1"/>
</dbReference>
<dbReference type="CDD" id="cd00761">
    <property type="entry name" value="Glyco_tranf_GTA_type"/>
    <property type="match status" value="1"/>
</dbReference>
<reference evidence="2 3" key="1">
    <citation type="submission" date="2006-03" db="EMBL/GenBank/DDBJ databases">
        <title>Complete sequence of Methylobacillus flagellatus KT.</title>
        <authorList>
            <consortium name="US DOE Joint Genome Institute"/>
            <person name="Copeland A."/>
            <person name="Lucas S."/>
            <person name="Lapidus A."/>
            <person name="Barry K."/>
            <person name="Detter J.C."/>
            <person name="Glavina del Rio T."/>
            <person name="Hammon N."/>
            <person name="Israni S."/>
            <person name="Dalin E."/>
            <person name="Tice H."/>
            <person name="Pitluck S."/>
            <person name="Brettin T."/>
            <person name="Bruce D."/>
            <person name="Han C."/>
            <person name="Tapia R."/>
            <person name="Saunders E."/>
            <person name="Gilna P."/>
            <person name="Schmutz J."/>
            <person name="Larimer F."/>
            <person name="Land M."/>
            <person name="Kyrpides N."/>
            <person name="Anderson I."/>
            <person name="Richardson P."/>
        </authorList>
    </citation>
    <scope>NUCLEOTIDE SEQUENCE [LARGE SCALE GENOMIC DNA]</scope>
    <source>
        <strain evidence="3">KT / ATCC 51484 / DSM 6875</strain>
    </source>
</reference>
<dbReference type="Pfam" id="PF00535">
    <property type="entry name" value="Glycos_transf_2"/>
    <property type="match status" value="1"/>
</dbReference>
<evidence type="ECO:0000313" key="2">
    <source>
        <dbReference type="EMBL" id="ABE50284.1"/>
    </source>
</evidence>
<accession>Q1GZQ3</accession>
<dbReference type="CAZy" id="GT2">
    <property type="family name" value="Glycosyltransferase Family 2"/>
</dbReference>
<name>Q1GZQ3_METFK</name>
<dbReference type="Proteomes" id="UP000002440">
    <property type="component" value="Chromosome"/>
</dbReference>
<evidence type="ECO:0000313" key="3">
    <source>
        <dbReference type="Proteomes" id="UP000002440"/>
    </source>
</evidence>